<comment type="caution">
    <text evidence="2">The sequence shown here is derived from an EMBL/GenBank/DDBJ whole genome shotgun (WGS) entry which is preliminary data.</text>
</comment>
<dbReference type="Pfam" id="PF03392">
    <property type="entry name" value="OS-D"/>
    <property type="match status" value="1"/>
</dbReference>
<dbReference type="SUPFAM" id="SSF100910">
    <property type="entry name" value="Chemosensory protein Csp2"/>
    <property type="match status" value="1"/>
</dbReference>
<name>A0AAN9Z8E7_9ORTH</name>
<protein>
    <recommendedName>
        <fullName evidence="4">Chemosensory protein</fullName>
    </recommendedName>
</protein>
<dbReference type="Proteomes" id="UP001378592">
    <property type="component" value="Unassembled WGS sequence"/>
</dbReference>
<dbReference type="InterPro" id="IPR036682">
    <property type="entry name" value="OS_D_A10/PebIII_sf"/>
</dbReference>
<keyword evidence="1" id="KW-0732">Signal</keyword>
<evidence type="ECO:0000256" key="1">
    <source>
        <dbReference type="SAM" id="SignalP"/>
    </source>
</evidence>
<dbReference type="PANTHER" id="PTHR11257:SF13">
    <property type="entry name" value="GEO07322P1"/>
    <property type="match status" value="1"/>
</dbReference>
<sequence length="126" mass="14248">MKAVFALALLAAVVALAAAAPKETYSTKYDNLDVDAILNNPRTLDAYFKCMVDQGPCTPEGREFRKNLPDALATDCSKCSDAQKNLIRKVSKHLIQHHPDKWEQVKKKFDPKGEHHDRFQKFLNAH</sequence>
<dbReference type="InterPro" id="IPR005055">
    <property type="entry name" value="A10/PebIII"/>
</dbReference>
<dbReference type="AlphaFoldDB" id="A0AAN9Z8E7"/>
<proteinExistence type="predicted"/>
<feature type="chain" id="PRO_5042892433" description="Chemosensory protein" evidence="1">
    <location>
        <begin position="20"/>
        <end position="126"/>
    </location>
</feature>
<evidence type="ECO:0000313" key="2">
    <source>
        <dbReference type="EMBL" id="KAK7865710.1"/>
    </source>
</evidence>
<accession>A0AAN9Z8E7</accession>
<dbReference type="EMBL" id="JAZDUA010000167">
    <property type="protein sequence ID" value="KAK7865710.1"/>
    <property type="molecule type" value="Genomic_DNA"/>
</dbReference>
<dbReference type="Gene3D" id="1.10.2080.10">
    <property type="entry name" value="Insect odorant-binding protein A10/Ejaculatory bulb-specific protein 3"/>
    <property type="match status" value="1"/>
</dbReference>
<gene>
    <name evidence="2" type="ORF">R5R35_005505</name>
</gene>
<reference evidence="2 3" key="1">
    <citation type="submission" date="2024-03" db="EMBL/GenBank/DDBJ databases">
        <title>The genome assembly and annotation of the cricket Gryllus longicercus Weissman &amp; Gray.</title>
        <authorList>
            <person name="Szrajer S."/>
            <person name="Gray D."/>
            <person name="Ylla G."/>
        </authorList>
    </citation>
    <scope>NUCLEOTIDE SEQUENCE [LARGE SCALE GENOMIC DNA]</scope>
    <source>
        <strain evidence="2">DAG 2021-001</strain>
        <tissue evidence="2">Whole body minus gut</tissue>
    </source>
</reference>
<evidence type="ECO:0000313" key="3">
    <source>
        <dbReference type="Proteomes" id="UP001378592"/>
    </source>
</evidence>
<feature type="signal peptide" evidence="1">
    <location>
        <begin position="1"/>
        <end position="19"/>
    </location>
</feature>
<evidence type="ECO:0008006" key="4">
    <source>
        <dbReference type="Google" id="ProtNLM"/>
    </source>
</evidence>
<keyword evidence="3" id="KW-1185">Reference proteome</keyword>
<organism evidence="2 3">
    <name type="scientific">Gryllus longicercus</name>
    <dbReference type="NCBI Taxonomy" id="2509291"/>
    <lineage>
        <taxon>Eukaryota</taxon>
        <taxon>Metazoa</taxon>
        <taxon>Ecdysozoa</taxon>
        <taxon>Arthropoda</taxon>
        <taxon>Hexapoda</taxon>
        <taxon>Insecta</taxon>
        <taxon>Pterygota</taxon>
        <taxon>Neoptera</taxon>
        <taxon>Polyneoptera</taxon>
        <taxon>Orthoptera</taxon>
        <taxon>Ensifera</taxon>
        <taxon>Gryllidea</taxon>
        <taxon>Grylloidea</taxon>
        <taxon>Gryllidae</taxon>
        <taxon>Gryllinae</taxon>
        <taxon>Gryllus</taxon>
    </lineage>
</organism>
<dbReference type="PANTHER" id="PTHR11257">
    <property type="entry name" value="CHEMOSENSORY PROTEIN-RELATED"/>
    <property type="match status" value="1"/>
</dbReference>